<protein>
    <submittedName>
        <fullName evidence="2">Uncharacterized protein</fullName>
    </submittedName>
</protein>
<dbReference type="EMBL" id="CP080096">
    <property type="protein sequence ID" value="QYD73669.1"/>
    <property type="molecule type" value="Genomic_DNA"/>
</dbReference>
<feature type="region of interest" description="Disordered" evidence="1">
    <location>
        <begin position="95"/>
        <end position="158"/>
    </location>
</feature>
<sequence length="174" mass="19260">MTAQFPPGAQDPHLPHPGTIKAKFDWNGSTEQWNASDFPESFVFRCFDAKGELTARASAAWCIPVVEIETVPVDENGKAVAPSEADSISNTVYGPGHTFIEHTSSAPNLKRQRELDQRRQPGTNGTPLQKDAFREPPEPQSLYREQGDISRQDRAAHGSKPGLWARLKVWLGRA</sequence>
<gene>
    <name evidence="2" type="ORF">KZJ38_29130</name>
</gene>
<evidence type="ECO:0000313" key="3">
    <source>
        <dbReference type="Proteomes" id="UP000826462"/>
    </source>
</evidence>
<accession>A0ABX8UXL2</accession>
<dbReference type="Proteomes" id="UP000826462">
    <property type="component" value="Chromosome 2"/>
</dbReference>
<reference evidence="2 3" key="1">
    <citation type="submission" date="2021-07" db="EMBL/GenBank/DDBJ databases">
        <title>Paraburkholderia edwinii protects Aspergillus sp. from phenazines by acting as a toxin sponge.</title>
        <authorList>
            <person name="Dahlstrom K.M."/>
            <person name="Newman D.K."/>
        </authorList>
    </citation>
    <scope>NUCLEOTIDE SEQUENCE [LARGE SCALE GENOMIC DNA]</scope>
    <source>
        <strain evidence="2 3">Pe01</strain>
    </source>
</reference>
<organism evidence="2 3">
    <name type="scientific">Paraburkholderia edwinii</name>
    <dbReference type="NCBI Taxonomy" id="2861782"/>
    <lineage>
        <taxon>Bacteria</taxon>
        <taxon>Pseudomonadati</taxon>
        <taxon>Pseudomonadota</taxon>
        <taxon>Betaproteobacteria</taxon>
        <taxon>Burkholderiales</taxon>
        <taxon>Burkholderiaceae</taxon>
        <taxon>Paraburkholderia</taxon>
    </lineage>
</organism>
<evidence type="ECO:0000313" key="2">
    <source>
        <dbReference type="EMBL" id="QYD73669.1"/>
    </source>
</evidence>
<name>A0ABX8UXL2_9BURK</name>
<keyword evidence="3" id="KW-1185">Reference proteome</keyword>
<evidence type="ECO:0000256" key="1">
    <source>
        <dbReference type="SAM" id="MobiDB-lite"/>
    </source>
</evidence>
<proteinExistence type="predicted"/>
<feature type="compositionally biased region" description="Basic and acidic residues" evidence="1">
    <location>
        <begin position="145"/>
        <end position="156"/>
    </location>
</feature>
<dbReference type="RefSeq" id="WP_219803524.1">
    <property type="nucleotide sequence ID" value="NZ_CP080096.1"/>
</dbReference>